<feature type="compositionally biased region" description="Polar residues" evidence="1">
    <location>
        <begin position="1"/>
        <end position="12"/>
    </location>
</feature>
<evidence type="ECO:0000313" key="2">
    <source>
        <dbReference type="EMBL" id="WAR02226.1"/>
    </source>
</evidence>
<sequence>MKSTNLRPSSEANAGRGRGSGRFSSRRQTNNNDPQTRYPVSFTENGVVENEELFLVNVRPPKEQGTETVLTIETNEIIWPGLSASPPIGRPEKRFFRIVTKEEEPFVNFVAPDEITGQCGHHAVPCFWEKRWQKVQRNCHKIHIIFEKEF</sequence>
<name>A0ABY7DZX5_MYAAR</name>
<feature type="region of interest" description="Disordered" evidence="1">
    <location>
        <begin position="1"/>
        <end position="40"/>
    </location>
</feature>
<keyword evidence="3" id="KW-1185">Reference proteome</keyword>
<dbReference type="EMBL" id="CP111015">
    <property type="protein sequence ID" value="WAR02226.1"/>
    <property type="molecule type" value="Genomic_DNA"/>
</dbReference>
<evidence type="ECO:0000313" key="3">
    <source>
        <dbReference type="Proteomes" id="UP001164746"/>
    </source>
</evidence>
<gene>
    <name evidence="2" type="ORF">MAR_008784</name>
</gene>
<organism evidence="2 3">
    <name type="scientific">Mya arenaria</name>
    <name type="common">Soft-shell clam</name>
    <dbReference type="NCBI Taxonomy" id="6604"/>
    <lineage>
        <taxon>Eukaryota</taxon>
        <taxon>Metazoa</taxon>
        <taxon>Spiralia</taxon>
        <taxon>Lophotrochozoa</taxon>
        <taxon>Mollusca</taxon>
        <taxon>Bivalvia</taxon>
        <taxon>Autobranchia</taxon>
        <taxon>Heteroconchia</taxon>
        <taxon>Euheterodonta</taxon>
        <taxon>Imparidentia</taxon>
        <taxon>Neoheterodontei</taxon>
        <taxon>Myida</taxon>
        <taxon>Myoidea</taxon>
        <taxon>Myidae</taxon>
        <taxon>Mya</taxon>
    </lineage>
</organism>
<reference evidence="2" key="1">
    <citation type="submission" date="2022-11" db="EMBL/GenBank/DDBJ databases">
        <title>Centuries of genome instability and evolution in soft-shell clam transmissible cancer (bioRxiv).</title>
        <authorList>
            <person name="Hart S.F.M."/>
            <person name="Yonemitsu M.A."/>
            <person name="Giersch R.M."/>
            <person name="Beal B.F."/>
            <person name="Arriagada G."/>
            <person name="Davis B.W."/>
            <person name="Ostrander E.A."/>
            <person name="Goff S.P."/>
            <person name="Metzger M.J."/>
        </authorList>
    </citation>
    <scope>NUCLEOTIDE SEQUENCE</scope>
    <source>
        <strain evidence="2">MELC-2E11</strain>
        <tissue evidence="2">Siphon/mantle</tissue>
    </source>
</reference>
<accession>A0ABY7DZX5</accession>
<proteinExistence type="predicted"/>
<dbReference type="Proteomes" id="UP001164746">
    <property type="component" value="Chromosome 4"/>
</dbReference>
<protein>
    <submittedName>
        <fullName evidence="2">Uncharacterized protein</fullName>
    </submittedName>
</protein>
<evidence type="ECO:0000256" key="1">
    <source>
        <dbReference type="SAM" id="MobiDB-lite"/>
    </source>
</evidence>